<gene>
    <name evidence="1" type="ORF">BU25DRAFT_348957</name>
</gene>
<comment type="caution">
    <text evidence="1">The sequence shown here is derived from an EMBL/GenBank/DDBJ whole genome shotgun (WGS) entry which is preliminary data.</text>
</comment>
<sequence length="422" mass="46635">MVLSPRGQANADQLSIPWRFAKSHTYDSVTNPTGLISFATAENCLFQEELHDFISKIQIPSAALRYAFSTAGGPRLPSAFATHVNEYFAPYWEVGGTDVRVTAAATSLHDVLAYSLCKEGEGILTSRPYYGRFELDFGNKAGVKLVSVDTDHEECFGEGVVQAFEEAFKENETRGVKIRAVLIVNPHNPLGKCYPQATLVALMRFCHLHALHFIADEVYALSVFPNPSYPSATPFTSALSIDPTGIIDPNLIHATYGLSKDFGLAGLKVGCLITRNEELKRAVTAVQRFSGVSGLSVAVATSMLEEREWVREIVGLSRSRLAQAYTLITGRLKQIGIAFLEGGNAGFFVWVDLSPWLPPRDDEGSEDERMVLARKFVKNGVFLQPGEEHGRVGWFRVVFSLKRGVVEEGLRRIEETLKEVSW</sequence>
<keyword evidence="1" id="KW-0808">Transferase</keyword>
<dbReference type="EMBL" id="MU006733">
    <property type="protein sequence ID" value="KAF2623960.1"/>
    <property type="molecule type" value="Genomic_DNA"/>
</dbReference>
<protein>
    <submittedName>
        <fullName evidence="1">Aspartate aminotransferase</fullName>
    </submittedName>
</protein>
<dbReference type="Proteomes" id="UP000799754">
    <property type="component" value="Unassembled WGS sequence"/>
</dbReference>
<name>A0ACB6RPS7_9PLEO</name>
<keyword evidence="2" id="KW-1185">Reference proteome</keyword>
<accession>A0ACB6RPS7</accession>
<reference evidence="1" key="1">
    <citation type="journal article" date="2020" name="Stud. Mycol.">
        <title>101 Dothideomycetes genomes: a test case for predicting lifestyles and emergence of pathogens.</title>
        <authorList>
            <person name="Haridas S."/>
            <person name="Albert R."/>
            <person name="Binder M."/>
            <person name="Bloem J."/>
            <person name="Labutti K."/>
            <person name="Salamov A."/>
            <person name="Andreopoulos B."/>
            <person name="Baker S."/>
            <person name="Barry K."/>
            <person name="Bills G."/>
            <person name="Bluhm B."/>
            <person name="Cannon C."/>
            <person name="Castanera R."/>
            <person name="Culley D."/>
            <person name="Daum C."/>
            <person name="Ezra D."/>
            <person name="Gonzalez J."/>
            <person name="Henrissat B."/>
            <person name="Kuo A."/>
            <person name="Liang C."/>
            <person name="Lipzen A."/>
            <person name="Lutzoni F."/>
            <person name="Magnuson J."/>
            <person name="Mondo S."/>
            <person name="Nolan M."/>
            <person name="Ohm R."/>
            <person name="Pangilinan J."/>
            <person name="Park H.-J."/>
            <person name="Ramirez L."/>
            <person name="Alfaro M."/>
            <person name="Sun H."/>
            <person name="Tritt A."/>
            <person name="Yoshinaga Y."/>
            <person name="Zwiers L.-H."/>
            <person name="Turgeon B."/>
            <person name="Goodwin S."/>
            <person name="Spatafora J."/>
            <person name="Crous P."/>
            <person name="Grigoriev I."/>
        </authorList>
    </citation>
    <scope>NUCLEOTIDE SEQUENCE</scope>
    <source>
        <strain evidence="1">CBS 525.71</strain>
    </source>
</reference>
<proteinExistence type="predicted"/>
<organism evidence="1 2">
    <name type="scientific">Macroventuria anomochaeta</name>
    <dbReference type="NCBI Taxonomy" id="301207"/>
    <lineage>
        <taxon>Eukaryota</taxon>
        <taxon>Fungi</taxon>
        <taxon>Dikarya</taxon>
        <taxon>Ascomycota</taxon>
        <taxon>Pezizomycotina</taxon>
        <taxon>Dothideomycetes</taxon>
        <taxon>Pleosporomycetidae</taxon>
        <taxon>Pleosporales</taxon>
        <taxon>Pleosporineae</taxon>
        <taxon>Didymellaceae</taxon>
        <taxon>Macroventuria</taxon>
    </lineage>
</organism>
<evidence type="ECO:0000313" key="2">
    <source>
        <dbReference type="Proteomes" id="UP000799754"/>
    </source>
</evidence>
<keyword evidence="1" id="KW-0032">Aminotransferase</keyword>
<evidence type="ECO:0000313" key="1">
    <source>
        <dbReference type="EMBL" id="KAF2623960.1"/>
    </source>
</evidence>